<keyword evidence="2" id="KW-0732">Signal</keyword>
<reference evidence="3" key="1">
    <citation type="journal article" date="2020" name="mSystems">
        <title>Genome- and Community-Level Interaction Insights into Carbon Utilization and Element Cycling Functions of Hydrothermarchaeota in Hydrothermal Sediment.</title>
        <authorList>
            <person name="Zhou Z."/>
            <person name="Liu Y."/>
            <person name="Xu W."/>
            <person name="Pan J."/>
            <person name="Luo Z.H."/>
            <person name="Li M."/>
        </authorList>
    </citation>
    <scope>NUCLEOTIDE SEQUENCE [LARGE SCALE GENOMIC DNA]</scope>
    <source>
        <strain evidence="3">SpSt-381</strain>
    </source>
</reference>
<feature type="signal peptide" evidence="2">
    <location>
        <begin position="1"/>
        <end position="35"/>
    </location>
</feature>
<name>A0A832I1G0_UNCEI</name>
<accession>A0A832I1G0</accession>
<evidence type="ECO:0000256" key="1">
    <source>
        <dbReference type="SAM" id="MobiDB-lite"/>
    </source>
</evidence>
<proteinExistence type="predicted"/>
<feature type="chain" id="PRO_5032822632" description="Cytochrome c7-like domain-containing protein" evidence="2">
    <location>
        <begin position="36"/>
        <end position="200"/>
    </location>
</feature>
<dbReference type="SUPFAM" id="SSF48695">
    <property type="entry name" value="Multiheme cytochromes"/>
    <property type="match status" value="1"/>
</dbReference>
<evidence type="ECO:0008006" key="4">
    <source>
        <dbReference type="Google" id="ProtNLM"/>
    </source>
</evidence>
<comment type="caution">
    <text evidence="3">The sequence shown here is derived from an EMBL/GenBank/DDBJ whole genome shotgun (WGS) entry which is preliminary data.</text>
</comment>
<gene>
    <name evidence="3" type="ORF">ENR23_04625</name>
</gene>
<evidence type="ECO:0000313" key="3">
    <source>
        <dbReference type="EMBL" id="HGZ42703.1"/>
    </source>
</evidence>
<dbReference type="EMBL" id="DSQF01000008">
    <property type="protein sequence ID" value="HGZ42703.1"/>
    <property type="molecule type" value="Genomic_DNA"/>
</dbReference>
<dbReference type="InterPro" id="IPR036280">
    <property type="entry name" value="Multihaem_cyt_sf"/>
</dbReference>
<sequence length="200" mass="21118">MPSCADSSRFRRRSALPAALLVACALSLAVAAVTAAPPRVASPHGALDLECGLCHGAEGWRPARISPRFAHGRGGFPLAGAHATAACLDCHGSLEFRAADTRCATCHEDVHRGELGADCARCHTARSFLDRGGMRRAHALTRFPLTGSHVALDCEACHAPAAQGQLRFVGARASARPATWRHGARRARRITPPRASRPIA</sequence>
<organism evidence="3">
    <name type="scientific">Eiseniibacteriota bacterium</name>
    <dbReference type="NCBI Taxonomy" id="2212470"/>
    <lineage>
        <taxon>Bacteria</taxon>
        <taxon>Candidatus Eiseniibacteriota</taxon>
    </lineage>
</organism>
<dbReference type="Gene3D" id="3.90.10.10">
    <property type="entry name" value="Cytochrome C3"/>
    <property type="match status" value="2"/>
</dbReference>
<feature type="compositionally biased region" description="Basic residues" evidence="1">
    <location>
        <begin position="182"/>
        <end position="191"/>
    </location>
</feature>
<dbReference type="AlphaFoldDB" id="A0A832I1G0"/>
<evidence type="ECO:0000256" key="2">
    <source>
        <dbReference type="SAM" id="SignalP"/>
    </source>
</evidence>
<feature type="region of interest" description="Disordered" evidence="1">
    <location>
        <begin position="179"/>
        <end position="200"/>
    </location>
</feature>
<protein>
    <recommendedName>
        <fullName evidence="4">Cytochrome c7-like domain-containing protein</fullName>
    </recommendedName>
</protein>